<dbReference type="InterPro" id="IPR011010">
    <property type="entry name" value="DNA_brk_join_enz"/>
</dbReference>
<name>A0A7X1WCF2_9PSED</name>
<evidence type="ECO:0000256" key="1">
    <source>
        <dbReference type="ARBA" id="ARBA00023172"/>
    </source>
</evidence>
<reference evidence="3 4" key="1">
    <citation type="submission" date="2019-10" db="EMBL/GenBank/DDBJ databases">
        <title>Evaluation of single-gene subtyping targets for Pseudomonas.</title>
        <authorList>
            <person name="Reichler S.J."/>
            <person name="Orsi R.H."/>
            <person name="Wiedmann M."/>
            <person name="Martin N.H."/>
            <person name="Murphy S.I."/>
        </authorList>
    </citation>
    <scope>NUCLEOTIDE SEQUENCE [LARGE SCALE GENOMIC DNA]</scope>
    <source>
        <strain evidence="3 4">FSL R10-3257</strain>
    </source>
</reference>
<organism evidence="3 4">
    <name type="scientific">Pseudomonas helleri</name>
    <dbReference type="NCBI Taxonomy" id="1608996"/>
    <lineage>
        <taxon>Bacteria</taxon>
        <taxon>Pseudomonadati</taxon>
        <taxon>Pseudomonadota</taxon>
        <taxon>Gammaproteobacteria</taxon>
        <taxon>Pseudomonadales</taxon>
        <taxon>Pseudomonadaceae</taxon>
        <taxon>Pseudomonas</taxon>
    </lineage>
</organism>
<protein>
    <submittedName>
        <fullName evidence="3">Site-specific integrase</fullName>
    </submittedName>
</protein>
<comment type="caution">
    <text evidence="3">The sequence shown here is derived from an EMBL/GenBank/DDBJ whole genome shotgun (WGS) entry which is preliminary data.</text>
</comment>
<dbReference type="GO" id="GO:0003677">
    <property type="term" value="F:DNA binding"/>
    <property type="evidence" value="ECO:0007669"/>
    <property type="project" value="InterPro"/>
</dbReference>
<dbReference type="GO" id="GO:0015074">
    <property type="term" value="P:DNA integration"/>
    <property type="evidence" value="ECO:0007669"/>
    <property type="project" value="InterPro"/>
</dbReference>
<feature type="region of interest" description="Disordered" evidence="2">
    <location>
        <begin position="292"/>
        <end position="321"/>
    </location>
</feature>
<sequence>MINTTDSITLHGDDALQNATEILQELAQKAMDAESVSGKANPELLTDRQARHRLALSIFLRIRKGRALTYPELTTLYNLCLVPDKQLDLALPLYTALTGEAAPHPKDVSGIRIPIRTMFVLLWTKGNATLPHDFNISGVWAKYPELIDRSQGFIHKLAGVKTSNLNRCTRNFQYRVNWQRPEDIVFEELWEAAPVVVDKQREIKSKSKKGSKCTDFSYLTWLHLFAREHPKIVSPDQARLLEGYHAHLSATTFEISSTENRKSYAQFVKHWGSMGNNYSKNENLQSRRARYASGIDGRKHKDKQRTEEKKTRAEEAQKEAQDLLPPEEYALLPGRRRPTIYNYDWVNGYYNTQDNLDIEKNLSCWIKAGELHLEHIEELISINSRKQEVGYIHILMDYLGRYLPAWLSKHPNSGIEIPTNIENFHRSIFWHRTSKNSNLSNPKGNSKIDLPLTLMQFYDLKRSIKTKARFIFSIWRYFEVAIANGNVVMPNGEPLVSGLYKNPIHPDLDSTGSGSAGKSDKIPLPIDSMLMVEAYMLALDAIGVELQNKCLRGIYSFQDTLDLKNSSWIDLEKYGISYSIKLWNPNDTSQELEVPLKKIINAYSWKSEKYKSSSSEIYVPWLSQVRMLTTALFSGLRLQNCQWLDIRSFDKYYDHSMRGSLSSCILYVNTDKSGKSRPITLPYKVMDVLLQERHFQTREYGKKYTGVHYQNDPKSTKKYSKIHPLFRSPWLNSGAPFSDTSYTLKWTLVLRGFQEIYNEFVPPERRHEFVERTAAGDWSAVHTPHALRATWITHRRIYASLDYAIIGGQVGHAQKYTSAHYVVPTHQEALALIDSANRAVSEHAFAALTGSPPSPSSPNSALVKGWEQNRKETVRDQHLVSVIPDILDADETGLDLIASTKTQRVKFLDCCICALDGDCPKKLMTFTRKARTCGICPYAVFGIDHLPALNAKVRDLACRVEQLRPKLQQTLKHQPKSSSTEIIYDELSLCTLELAGYRQVIQILEKNWREEKFPNGYIARHRDLANAVRHSVDMADPKQRVISMLIDASQFPAFASEHYPLILDELARNPEFLQVANQPFEEREIYIGQILSIMGGTGLSFEEISAYALSKPSTLLLNHQASMAGAS</sequence>
<dbReference type="GO" id="GO:0006310">
    <property type="term" value="P:DNA recombination"/>
    <property type="evidence" value="ECO:0007669"/>
    <property type="project" value="UniProtKB-KW"/>
</dbReference>
<dbReference type="AlphaFoldDB" id="A0A7X1WCF2"/>
<evidence type="ECO:0000313" key="3">
    <source>
        <dbReference type="EMBL" id="MQT49284.1"/>
    </source>
</evidence>
<dbReference type="InterPro" id="IPR013762">
    <property type="entry name" value="Integrase-like_cat_sf"/>
</dbReference>
<accession>A0A7X1WCF2</accession>
<dbReference type="SUPFAM" id="SSF56349">
    <property type="entry name" value="DNA breaking-rejoining enzymes"/>
    <property type="match status" value="1"/>
</dbReference>
<evidence type="ECO:0000313" key="4">
    <source>
        <dbReference type="Proteomes" id="UP000441404"/>
    </source>
</evidence>
<dbReference type="EMBL" id="WIWJ01000049">
    <property type="protein sequence ID" value="MQT49284.1"/>
    <property type="molecule type" value="Genomic_DNA"/>
</dbReference>
<gene>
    <name evidence="3" type="ORF">GHO40_21485</name>
</gene>
<feature type="compositionally biased region" description="Basic and acidic residues" evidence="2">
    <location>
        <begin position="296"/>
        <end position="321"/>
    </location>
</feature>
<evidence type="ECO:0000256" key="2">
    <source>
        <dbReference type="SAM" id="MobiDB-lite"/>
    </source>
</evidence>
<dbReference type="Proteomes" id="UP000441404">
    <property type="component" value="Unassembled WGS sequence"/>
</dbReference>
<dbReference type="RefSeq" id="WP_323370822.1">
    <property type="nucleotide sequence ID" value="NZ_WIWJ01000049.1"/>
</dbReference>
<dbReference type="Gene3D" id="1.10.443.10">
    <property type="entry name" value="Intergrase catalytic core"/>
    <property type="match status" value="1"/>
</dbReference>
<keyword evidence="1" id="KW-0233">DNA recombination</keyword>
<proteinExistence type="predicted"/>